<evidence type="ECO:0000256" key="3">
    <source>
        <dbReference type="ARBA" id="ARBA00022737"/>
    </source>
</evidence>
<dbReference type="Gene3D" id="3.30.160.60">
    <property type="entry name" value="Classic Zinc Finger"/>
    <property type="match status" value="1"/>
</dbReference>
<dbReference type="InterPro" id="IPR051845">
    <property type="entry name" value="Znf385"/>
</dbReference>
<dbReference type="SUPFAM" id="SSF57667">
    <property type="entry name" value="beta-beta-alpha zinc fingers"/>
    <property type="match status" value="1"/>
</dbReference>
<name>A0A9D3LT66_ANGAN</name>
<dbReference type="Proteomes" id="UP001044222">
    <property type="component" value="Chromosome 14"/>
</dbReference>
<reference evidence="9" key="1">
    <citation type="submission" date="2021-01" db="EMBL/GenBank/DDBJ databases">
        <title>A chromosome-scale assembly of European eel, Anguilla anguilla.</title>
        <authorList>
            <person name="Henkel C."/>
            <person name="Jong-Raadsen S.A."/>
            <person name="Dufour S."/>
            <person name="Weltzien F.-A."/>
            <person name="Palstra A.P."/>
            <person name="Pelster B."/>
            <person name="Spaink H.P."/>
            <person name="Van Den Thillart G.E."/>
            <person name="Jansen H."/>
            <person name="Zahm M."/>
            <person name="Klopp C."/>
            <person name="Cedric C."/>
            <person name="Louis A."/>
            <person name="Berthelot C."/>
            <person name="Parey E."/>
            <person name="Roest Crollius H."/>
            <person name="Montfort J."/>
            <person name="Robinson-Rechavi M."/>
            <person name="Bucao C."/>
            <person name="Bouchez O."/>
            <person name="Gislard M."/>
            <person name="Lluch J."/>
            <person name="Milhes M."/>
            <person name="Lampietro C."/>
            <person name="Lopez Roques C."/>
            <person name="Donnadieu C."/>
            <person name="Braasch I."/>
            <person name="Desvignes T."/>
            <person name="Postlethwait J."/>
            <person name="Bobe J."/>
            <person name="Guiguen Y."/>
            <person name="Dirks R."/>
        </authorList>
    </citation>
    <scope>NUCLEOTIDE SEQUENCE</scope>
    <source>
        <strain evidence="9">Tag_6206</strain>
        <tissue evidence="9">Liver</tissue>
    </source>
</reference>
<evidence type="ECO:0000256" key="1">
    <source>
        <dbReference type="ARBA" id="ARBA00004123"/>
    </source>
</evidence>
<dbReference type="PANTHER" id="PTHR23067:SF13">
    <property type="entry name" value="ZINC FINGER PROTEIN 385A"/>
    <property type="match status" value="1"/>
</dbReference>
<dbReference type="InterPro" id="IPR003604">
    <property type="entry name" value="Matrin/U1-like-C_Znf_C2H2"/>
</dbReference>
<evidence type="ECO:0000313" key="10">
    <source>
        <dbReference type="Proteomes" id="UP001044222"/>
    </source>
</evidence>
<evidence type="ECO:0000313" key="9">
    <source>
        <dbReference type="EMBL" id="KAG5836570.1"/>
    </source>
</evidence>
<evidence type="ECO:0000256" key="5">
    <source>
        <dbReference type="ARBA" id="ARBA00022833"/>
    </source>
</evidence>
<evidence type="ECO:0000256" key="6">
    <source>
        <dbReference type="ARBA" id="ARBA00023242"/>
    </source>
</evidence>
<keyword evidence="6" id="KW-0539">Nucleus</keyword>
<sequence length="148" mass="14951">MNGIPLATAAFPVPASSAPDVPLLPASPLAPPSTSLLPASSSSSPAPGRSTPHPDQPAPGALAAPSPAPSPGESEEDKAKKLLYCSLCKVAVNSLSQLEAHNKGTKHKTILEARSGLGPIKAYPAWAPSPAREQGARGPQHSGTHLPL</sequence>
<feature type="region of interest" description="Disordered" evidence="7">
    <location>
        <begin position="1"/>
        <end position="77"/>
    </location>
</feature>
<feature type="compositionally biased region" description="Low complexity" evidence="7">
    <location>
        <begin position="14"/>
        <end position="47"/>
    </location>
</feature>
<dbReference type="FunFam" id="3.30.160.60:FF:000276">
    <property type="entry name" value="zinc finger protein 385A isoform X3"/>
    <property type="match status" value="1"/>
</dbReference>
<feature type="region of interest" description="Disordered" evidence="7">
    <location>
        <begin position="128"/>
        <end position="148"/>
    </location>
</feature>
<dbReference type="InterPro" id="IPR013087">
    <property type="entry name" value="Znf_C2H2_type"/>
</dbReference>
<proteinExistence type="predicted"/>
<evidence type="ECO:0000256" key="4">
    <source>
        <dbReference type="ARBA" id="ARBA00022771"/>
    </source>
</evidence>
<accession>A0A9D3LT66</accession>
<dbReference type="InterPro" id="IPR036236">
    <property type="entry name" value="Znf_C2H2_sf"/>
</dbReference>
<evidence type="ECO:0000256" key="2">
    <source>
        <dbReference type="ARBA" id="ARBA00022723"/>
    </source>
</evidence>
<keyword evidence="3" id="KW-0677">Repeat</keyword>
<organism evidence="9 10">
    <name type="scientific">Anguilla anguilla</name>
    <name type="common">European freshwater eel</name>
    <name type="synonym">Muraena anguilla</name>
    <dbReference type="NCBI Taxonomy" id="7936"/>
    <lineage>
        <taxon>Eukaryota</taxon>
        <taxon>Metazoa</taxon>
        <taxon>Chordata</taxon>
        <taxon>Craniata</taxon>
        <taxon>Vertebrata</taxon>
        <taxon>Euteleostomi</taxon>
        <taxon>Actinopterygii</taxon>
        <taxon>Neopterygii</taxon>
        <taxon>Teleostei</taxon>
        <taxon>Anguilliformes</taxon>
        <taxon>Anguillidae</taxon>
        <taxon>Anguilla</taxon>
    </lineage>
</organism>
<dbReference type="GO" id="GO:0003676">
    <property type="term" value="F:nucleic acid binding"/>
    <property type="evidence" value="ECO:0007669"/>
    <property type="project" value="InterPro"/>
</dbReference>
<feature type="domain" description="C2H2-type" evidence="8">
    <location>
        <begin position="85"/>
        <end position="107"/>
    </location>
</feature>
<keyword evidence="5" id="KW-0862">Zinc</keyword>
<keyword evidence="4" id="KW-0863">Zinc-finger</keyword>
<comment type="caution">
    <text evidence="9">The sequence shown here is derived from an EMBL/GenBank/DDBJ whole genome shotgun (WGS) entry which is preliminary data.</text>
</comment>
<dbReference type="SMART" id="SM00451">
    <property type="entry name" value="ZnF_U1"/>
    <property type="match status" value="1"/>
</dbReference>
<keyword evidence="2" id="KW-0479">Metal-binding</keyword>
<dbReference type="PANTHER" id="PTHR23067">
    <property type="entry name" value="DOUBLE-STRANDED RNA-BINDING ZINC FINGER PROTEIN"/>
    <property type="match status" value="1"/>
</dbReference>
<gene>
    <name evidence="9" type="ORF">ANANG_G00256740</name>
</gene>
<dbReference type="Pfam" id="PF12874">
    <property type="entry name" value="zf-met"/>
    <property type="match status" value="1"/>
</dbReference>
<dbReference type="GO" id="GO:0005634">
    <property type="term" value="C:nucleus"/>
    <property type="evidence" value="ECO:0007669"/>
    <property type="project" value="UniProtKB-SubCell"/>
</dbReference>
<dbReference type="EMBL" id="JAFIRN010000014">
    <property type="protein sequence ID" value="KAG5836570.1"/>
    <property type="molecule type" value="Genomic_DNA"/>
</dbReference>
<keyword evidence="10" id="KW-1185">Reference proteome</keyword>
<protein>
    <recommendedName>
        <fullName evidence="8">C2H2-type domain-containing protein</fullName>
    </recommendedName>
</protein>
<dbReference type="AlphaFoldDB" id="A0A9D3LT66"/>
<dbReference type="PROSITE" id="PS00028">
    <property type="entry name" value="ZINC_FINGER_C2H2_1"/>
    <property type="match status" value="1"/>
</dbReference>
<evidence type="ECO:0000259" key="8">
    <source>
        <dbReference type="PROSITE" id="PS00028"/>
    </source>
</evidence>
<dbReference type="GO" id="GO:0008270">
    <property type="term" value="F:zinc ion binding"/>
    <property type="evidence" value="ECO:0007669"/>
    <property type="project" value="UniProtKB-KW"/>
</dbReference>
<comment type="subcellular location">
    <subcellularLocation>
        <location evidence="1">Nucleus</location>
    </subcellularLocation>
</comment>
<evidence type="ECO:0000256" key="7">
    <source>
        <dbReference type="SAM" id="MobiDB-lite"/>
    </source>
</evidence>